<comment type="caution">
    <text evidence="2">The sequence shown here is derived from an EMBL/GenBank/DDBJ whole genome shotgun (WGS) entry which is preliminary data.</text>
</comment>
<protein>
    <recommendedName>
        <fullName evidence="4">Hydantoin racemase</fullName>
    </recommendedName>
</protein>
<dbReference type="EMBL" id="JAME01000004">
    <property type="protein sequence ID" value="ETX30265.1"/>
    <property type="molecule type" value="Genomic_DNA"/>
</dbReference>
<proteinExistence type="inferred from homology"/>
<evidence type="ECO:0000313" key="3">
    <source>
        <dbReference type="Proteomes" id="UP000023430"/>
    </source>
</evidence>
<dbReference type="InterPro" id="IPR052186">
    <property type="entry name" value="Hydantoin_racemase-like"/>
</dbReference>
<accession>X7FBS3</accession>
<dbReference type="STRING" id="1449351.RISW2_15635"/>
<evidence type="ECO:0008006" key="4">
    <source>
        <dbReference type="Google" id="ProtNLM"/>
    </source>
</evidence>
<dbReference type="PANTHER" id="PTHR28047">
    <property type="entry name" value="PROTEIN DCG1"/>
    <property type="match status" value="1"/>
</dbReference>
<reference evidence="2 3" key="1">
    <citation type="submission" date="2014-01" db="EMBL/GenBank/DDBJ databases">
        <title>Roseivivax isoporae LMG 25204 Genome Sequencing.</title>
        <authorList>
            <person name="Lai Q."/>
            <person name="Li G."/>
            <person name="Shao Z."/>
        </authorList>
    </citation>
    <scope>NUCLEOTIDE SEQUENCE [LARGE SCALE GENOMIC DNA]</scope>
    <source>
        <strain evidence="2 3">LMG 25204</strain>
    </source>
</reference>
<keyword evidence="3" id="KW-1185">Reference proteome</keyword>
<evidence type="ECO:0000256" key="1">
    <source>
        <dbReference type="ARBA" id="ARBA00038414"/>
    </source>
</evidence>
<dbReference type="GO" id="GO:0047661">
    <property type="term" value="F:amino-acid racemase activity"/>
    <property type="evidence" value="ECO:0007669"/>
    <property type="project" value="InterPro"/>
</dbReference>
<dbReference type="PATRIC" id="fig|1449351.3.peg.685"/>
<comment type="similarity">
    <text evidence="1">Belongs to the HyuE racemase family.</text>
</comment>
<dbReference type="OrthoDB" id="9791723at2"/>
<dbReference type="PANTHER" id="PTHR28047:SF5">
    <property type="entry name" value="PROTEIN DCG1"/>
    <property type="match status" value="1"/>
</dbReference>
<organism evidence="2 3">
    <name type="scientific">Roseivivax isoporae LMG 25204</name>
    <dbReference type="NCBI Taxonomy" id="1449351"/>
    <lineage>
        <taxon>Bacteria</taxon>
        <taxon>Pseudomonadati</taxon>
        <taxon>Pseudomonadota</taxon>
        <taxon>Alphaproteobacteria</taxon>
        <taxon>Rhodobacterales</taxon>
        <taxon>Roseobacteraceae</taxon>
        <taxon>Roseivivax</taxon>
    </lineage>
</organism>
<dbReference type="RefSeq" id="WP_043766617.1">
    <property type="nucleotide sequence ID" value="NZ_JAME01000004.1"/>
</dbReference>
<dbReference type="InterPro" id="IPR015942">
    <property type="entry name" value="Asp/Glu/hydantoin_racemase"/>
</dbReference>
<evidence type="ECO:0000313" key="2">
    <source>
        <dbReference type="EMBL" id="ETX30265.1"/>
    </source>
</evidence>
<dbReference type="eggNOG" id="COG4126">
    <property type="taxonomic scope" value="Bacteria"/>
</dbReference>
<dbReference type="Pfam" id="PF01177">
    <property type="entry name" value="Asp_Glu_race"/>
    <property type="match status" value="1"/>
</dbReference>
<dbReference type="Gene3D" id="3.40.50.12500">
    <property type="match status" value="1"/>
</dbReference>
<dbReference type="AlphaFoldDB" id="X7FBS3"/>
<dbReference type="InterPro" id="IPR053714">
    <property type="entry name" value="Iso_Racemase_Enz_sf"/>
</dbReference>
<sequence length="262" mass="29146">MRIWYQSYVDRENGGRYWTELQAHLDAIARDGTEIVVHGITPHDSYAHPLVEFRCAREMICNAIQAEREGYDAFVIGHFQDAGLYEARAAVDIPVIALGEASMLHACTLGQRTGIVTINRRYIPWFHHQITRYGLGQRITGVHAMQFEPGQILGAFGSDARRDEVSDLFRAQALPLIEAGTDVLIPGGGIPMLLFAQIHGHRIEGLPVLNGIPVAVKMAEMAVELKRDFGLSVSRVSDFVMPPRDVLDEFMTHPARHPAADL</sequence>
<dbReference type="Proteomes" id="UP000023430">
    <property type="component" value="Unassembled WGS sequence"/>
</dbReference>
<gene>
    <name evidence="2" type="ORF">RISW2_15635</name>
</gene>
<name>X7FBS3_9RHOB</name>